<proteinExistence type="predicted"/>
<dbReference type="Proteomes" id="UP000288012">
    <property type="component" value="Unassembled WGS sequence"/>
</dbReference>
<dbReference type="PANTHER" id="PTHR43861">
    <property type="entry name" value="TRANS-ACONITATE 2-METHYLTRANSFERASE-RELATED"/>
    <property type="match status" value="1"/>
</dbReference>
<dbReference type="SUPFAM" id="SSF51197">
    <property type="entry name" value="Clavaminate synthase-like"/>
    <property type="match status" value="1"/>
</dbReference>
<dbReference type="Gene3D" id="3.40.50.150">
    <property type="entry name" value="Vaccinia Virus protein VP39"/>
    <property type="match status" value="1"/>
</dbReference>
<dbReference type="InterPro" id="IPR015985">
    <property type="entry name" value="TehB-like_dom"/>
</dbReference>
<protein>
    <submittedName>
        <fullName evidence="3">SAM-dependent methyltransferase TehB</fullName>
    </submittedName>
</protein>
<evidence type="ECO:0000313" key="3">
    <source>
        <dbReference type="EMBL" id="RUQ84457.1"/>
    </source>
</evidence>
<feature type="domain" description="Tellurite resistance methyltransferase TehB-like" evidence="1">
    <location>
        <begin position="96"/>
        <end position="294"/>
    </location>
</feature>
<dbReference type="Gene3D" id="2.60.120.10">
    <property type="entry name" value="Jelly Rolls"/>
    <property type="match status" value="1"/>
</dbReference>
<dbReference type="CDD" id="cd02440">
    <property type="entry name" value="AdoMet_MTases"/>
    <property type="match status" value="1"/>
</dbReference>
<dbReference type="OrthoDB" id="9804312at2"/>
<dbReference type="InterPro" id="IPR029063">
    <property type="entry name" value="SAM-dependent_MTases_sf"/>
</dbReference>
<dbReference type="GO" id="GO:0032259">
    <property type="term" value="P:methylation"/>
    <property type="evidence" value="ECO:0007669"/>
    <property type="project" value="UniProtKB-KW"/>
</dbReference>
<sequence length="303" mass="34995">MNNYENLIKNLCPYKKIELNNEKNLQFFLNKHSTKEGTWGYLELKKGEVDFIFLDGNGKELSRRSLHEAHPTLLVPPACWHKLLPKGPELDATLTFYCQPHRYFEKKYGLAPLHHDLRYVQQTYLQNKKQMTILDVGCGSGRNPLYFAMAGHHVTGLDNNKHAIQNIQSIAEKEQLSAIKLKLHDLNFPLPSLDAVFDFIYCTVTLQFLDKTRIKPLLTQLQQYTAAGGMNFFVFPVQAEPYSYPHSFTYLPEPKELYHFYQDSGWSILEYHEKPGQLHKLDATGKPKQGMFALLLAQKHLAI</sequence>
<evidence type="ECO:0000259" key="2">
    <source>
        <dbReference type="Pfam" id="PF09313"/>
    </source>
</evidence>
<organism evidence="3 4">
    <name type="scientific">Legionella septentrionalis</name>
    <dbReference type="NCBI Taxonomy" id="2498109"/>
    <lineage>
        <taxon>Bacteria</taxon>
        <taxon>Pseudomonadati</taxon>
        <taxon>Pseudomonadota</taxon>
        <taxon>Gammaproteobacteria</taxon>
        <taxon>Legionellales</taxon>
        <taxon>Legionellaceae</taxon>
        <taxon>Legionella</taxon>
    </lineage>
</organism>
<feature type="domain" description="TehB/YeaR-like" evidence="2">
    <location>
        <begin position="26"/>
        <end position="91"/>
    </location>
</feature>
<dbReference type="GO" id="GO:0008168">
    <property type="term" value="F:methyltransferase activity"/>
    <property type="evidence" value="ECO:0007669"/>
    <property type="project" value="UniProtKB-KW"/>
</dbReference>
<accession>A0A3S0V9X4</accession>
<name>A0A3S0V9X4_9GAMM</name>
<dbReference type="NCBIfam" id="NF008992">
    <property type="entry name" value="PRK12335.1"/>
    <property type="match status" value="1"/>
</dbReference>
<dbReference type="InterPro" id="IPR015392">
    <property type="entry name" value="TehB/YeaR-like_dom"/>
</dbReference>
<dbReference type="RefSeq" id="WP_126954701.1">
    <property type="nucleotide sequence ID" value="NZ_RZGR01000027.1"/>
</dbReference>
<dbReference type="EMBL" id="RZGR01000027">
    <property type="protein sequence ID" value="RUQ84457.1"/>
    <property type="molecule type" value="Genomic_DNA"/>
</dbReference>
<keyword evidence="3" id="KW-0808">Transferase</keyword>
<evidence type="ECO:0000259" key="1">
    <source>
        <dbReference type="Pfam" id="PF03848"/>
    </source>
</evidence>
<keyword evidence="3" id="KW-0489">Methyltransferase</keyword>
<dbReference type="Pfam" id="PF09313">
    <property type="entry name" value="TehB-like"/>
    <property type="match status" value="1"/>
</dbReference>
<dbReference type="SUPFAM" id="SSF53335">
    <property type="entry name" value="S-adenosyl-L-methionine-dependent methyltransferases"/>
    <property type="match status" value="1"/>
</dbReference>
<dbReference type="PANTHER" id="PTHR43861:SF1">
    <property type="entry name" value="TRANS-ACONITATE 2-METHYLTRANSFERASE"/>
    <property type="match status" value="1"/>
</dbReference>
<dbReference type="InterPro" id="IPR014710">
    <property type="entry name" value="RmlC-like_jellyroll"/>
</dbReference>
<dbReference type="Pfam" id="PF03848">
    <property type="entry name" value="TehB"/>
    <property type="match status" value="1"/>
</dbReference>
<comment type="caution">
    <text evidence="3">The sequence shown here is derived from an EMBL/GenBank/DDBJ whole genome shotgun (WGS) entry which is preliminary data.</text>
</comment>
<keyword evidence="4" id="KW-1185">Reference proteome</keyword>
<dbReference type="AlphaFoldDB" id="A0A3S0V9X4"/>
<gene>
    <name evidence="3" type="primary">tehB</name>
    <name evidence="3" type="ORF">EKM59_08775</name>
</gene>
<evidence type="ECO:0000313" key="4">
    <source>
        <dbReference type="Proteomes" id="UP000288012"/>
    </source>
</evidence>
<reference evidence="3 4" key="1">
    <citation type="submission" date="2018-12" db="EMBL/GenBank/DDBJ databases">
        <title>Legionella sp,whole genome shotgun sequence.</title>
        <authorList>
            <person name="Wu H."/>
        </authorList>
    </citation>
    <scope>NUCLEOTIDE SEQUENCE [LARGE SCALE GENOMIC DNA]</scope>
    <source>
        <strain evidence="4">km714</strain>
    </source>
</reference>